<dbReference type="EMBL" id="MT142432">
    <property type="protein sequence ID" value="QJA80697.1"/>
    <property type="molecule type" value="Genomic_DNA"/>
</dbReference>
<dbReference type="AlphaFoldDB" id="A0A6M3KFG1"/>
<reference evidence="1" key="1">
    <citation type="submission" date="2020-03" db="EMBL/GenBank/DDBJ databases">
        <title>The deep terrestrial virosphere.</title>
        <authorList>
            <person name="Holmfeldt K."/>
            <person name="Nilsson E."/>
            <person name="Simone D."/>
            <person name="Lopez-Fernandez M."/>
            <person name="Wu X."/>
            <person name="de Brujin I."/>
            <person name="Lundin D."/>
            <person name="Andersson A."/>
            <person name="Bertilsson S."/>
            <person name="Dopson M."/>
        </authorList>
    </citation>
    <scope>NUCLEOTIDE SEQUENCE</scope>
    <source>
        <strain evidence="1">MM415A00670</strain>
    </source>
</reference>
<organism evidence="1">
    <name type="scientific">viral metagenome</name>
    <dbReference type="NCBI Taxonomy" id="1070528"/>
    <lineage>
        <taxon>unclassified sequences</taxon>
        <taxon>metagenomes</taxon>
        <taxon>organismal metagenomes</taxon>
    </lineage>
</organism>
<name>A0A6M3KFG1_9ZZZZ</name>
<gene>
    <name evidence="1" type="ORF">MM415A00670_0006</name>
</gene>
<protein>
    <submittedName>
        <fullName evidence="1">Uncharacterized protein</fullName>
    </submittedName>
</protein>
<proteinExistence type="predicted"/>
<accession>A0A6M3KFG1</accession>
<sequence>MVKFIDWLSQQSTWKAIAVIAGVIGYNIAPERAGEILTAVGVIYAGIAGFWDKE</sequence>
<evidence type="ECO:0000313" key="1">
    <source>
        <dbReference type="EMBL" id="QJA80697.1"/>
    </source>
</evidence>